<accession>A0A4P9XMD0</accession>
<dbReference type="OrthoDB" id="529205at2759"/>
<keyword evidence="2" id="KW-1185">Reference proteome</keyword>
<dbReference type="Proteomes" id="UP000271241">
    <property type="component" value="Unassembled WGS sequence"/>
</dbReference>
<evidence type="ECO:0000313" key="2">
    <source>
        <dbReference type="Proteomes" id="UP000271241"/>
    </source>
</evidence>
<name>A0A4P9XMD0_9FUNG</name>
<dbReference type="AlphaFoldDB" id="A0A4P9XMD0"/>
<evidence type="ECO:0000313" key="1">
    <source>
        <dbReference type="EMBL" id="RKP06410.1"/>
    </source>
</evidence>
<dbReference type="EMBL" id="KZ992888">
    <property type="protein sequence ID" value="RKP06410.1"/>
    <property type="molecule type" value="Genomic_DNA"/>
</dbReference>
<sequence>MFVRSHMSDNDPKVLEREKWRLLNGRLQDIKADQTKNKSFSEMQHDSVEALFLEELELEEEVTTGAIGRQWDEALASESEANVG</sequence>
<gene>
    <name evidence="1" type="ORF">THASP1DRAFT_31770</name>
</gene>
<organism evidence="1 2">
    <name type="scientific">Thamnocephalis sphaerospora</name>
    <dbReference type="NCBI Taxonomy" id="78915"/>
    <lineage>
        <taxon>Eukaryota</taxon>
        <taxon>Fungi</taxon>
        <taxon>Fungi incertae sedis</taxon>
        <taxon>Zoopagomycota</taxon>
        <taxon>Zoopagomycotina</taxon>
        <taxon>Zoopagomycetes</taxon>
        <taxon>Zoopagales</taxon>
        <taxon>Sigmoideomycetaceae</taxon>
        <taxon>Thamnocephalis</taxon>
    </lineage>
</organism>
<reference evidence="2" key="1">
    <citation type="journal article" date="2018" name="Nat. Microbiol.">
        <title>Leveraging single-cell genomics to expand the fungal tree of life.</title>
        <authorList>
            <person name="Ahrendt S.R."/>
            <person name="Quandt C.A."/>
            <person name="Ciobanu D."/>
            <person name="Clum A."/>
            <person name="Salamov A."/>
            <person name="Andreopoulos B."/>
            <person name="Cheng J.F."/>
            <person name="Woyke T."/>
            <person name="Pelin A."/>
            <person name="Henrissat B."/>
            <person name="Reynolds N.K."/>
            <person name="Benny G.L."/>
            <person name="Smith M.E."/>
            <person name="James T.Y."/>
            <person name="Grigoriev I.V."/>
        </authorList>
    </citation>
    <scope>NUCLEOTIDE SEQUENCE [LARGE SCALE GENOMIC DNA]</scope>
    <source>
        <strain evidence="2">RSA 1356</strain>
    </source>
</reference>
<proteinExistence type="predicted"/>
<protein>
    <submittedName>
        <fullName evidence="1">Uncharacterized protein</fullName>
    </submittedName>
</protein>